<sequence length="329" mass="37646">MSDEHIEKEKDDLLREINFLSDLIEKHSKNQSKEIEPVFRNQTVSVSSGQDKGDLTSGQIQLNKEYLVPSTSGSHDKTVTNQMYNNVYKSRYKLVKLPFKKPAKLPIYKSPNNRKVLKRSIATVSKFKIRRHVNKSPTKKLCIFYTRFGKCSRKERCPYVHDSTKVAVCTRYAQGKCVEDNCPFLHQLSTNRMPVCHYFLKGVCNKENCPYLHINLGKNAEVCQDFVNGYCSNGAHCKKLHTNICLKGKKCNNNQCKLKHKVARPRKISISTEDIKKKELDRTTVDKTPTGSLSFISLGSHDDLEISHSCDLSPETFNDIHPKLNFDSD</sequence>
<dbReference type="Proteomes" id="UP000549394">
    <property type="component" value="Unassembled WGS sequence"/>
</dbReference>
<dbReference type="PANTHER" id="PTHR46156:SF1">
    <property type="entry name" value="ZINC FINGER CCCH DOMAIN-CONTAINING PROTEIN 3"/>
    <property type="match status" value="1"/>
</dbReference>
<dbReference type="InterPro" id="IPR000571">
    <property type="entry name" value="Znf_CCCH"/>
</dbReference>
<dbReference type="EMBL" id="CAJFCJ010000007">
    <property type="protein sequence ID" value="CAD5117112.1"/>
    <property type="molecule type" value="Genomic_DNA"/>
</dbReference>
<dbReference type="SUPFAM" id="SSF90229">
    <property type="entry name" value="CCCH zinc finger"/>
    <property type="match status" value="1"/>
</dbReference>
<comment type="caution">
    <text evidence="6">The sequence shown here is derived from an EMBL/GenBank/DDBJ whole genome shotgun (WGS) entry which is preliminary data.</text>
</comment>
<evidence type="ECO:0000256" key="3">
    <source>
        <dbReference type="ARBA" id="ARBA00022833"/>
    </source>
</evidence>
<keyword evidence="7" id="KW-1185">Reference proteome</keyword>
<gene>
    <name evidence="6" type="ORF">DGYR_LOCUS5673</name>
</gene>
<evidence type="ECO:0000256" key="2">
    <source>
        <dbReference type="ARBA" id="ARBA00022771"/>
    </source>
</evidence>
<feature type="zinc finger region" description="C3H1-type" evidence="4">
    <location>
        <begin position="190"/>
        <end position="216"/>
    </location>
</feature>
<dbReference type="PROSITE" id="PS50103">
    <property type="entry name" value="ZF_C3H1"/>
    <property type="match status" value="4"/>
</dbReference>
<dbReference type="InterPro" id="IPR036855">
    <property type="entry name" value="Znf_CCCH_sf"/>
</dbReference>
<evidence type="ECO:0000313" key="7">
    <source>
        <dbReference type="Proteomes" id="UP000549394"/>
    </source>
</evidence>
<feature type="domain" description="C3H1-type" evidence="5">
    <location>
        <begin position="168"/>
        <end position="189"/>
    </location>
</feature>
<feature type="domain" description="C3H1-type" evidence="5">
    <location>
        <begin position="136"/>
        <end position="164"/>
    </location>
</feature>
<evidence type="ECO:0000313" key="6">
    <source>
        <dbReference type="EMBL" id="CAD5117112.1"/>
    </source>
</evidence>
<dbReference type="Gene3D" id="4.10.1000.10">
    <property type="entry name" value="Zinc finger, CCCH-type"/>
    <property type="match status" value="1"/>
</dbReference>
<keyword evidence="3 4" id="KW-0862">Zinc</keyword>
<protein>
    <submittedName>
        <fullName evidence="6">DgyrCDS5920</fullName>
    </submittedName>
</protein>
<dbReference type="GO" id="GO:0005634">
    <property type="term" value="C:nucleus"/>
    <property type="evidence" value="ECO:0007669"/>
    <property type="project" value="TreeGrafter"/>
</dbReference>
<proteinExistence type="predicted"/>
<organism evidence="6 7">
    <name type="scientific">Dimorphilus gyrociliatus</name>
    <dbReference type="NCBI Taxonomy" id="2664684"/>
    <lineage>
        <taxon>Eukaryota</taxon>
        <taxon>Metazoa</taxon>
        <taxon>Spiralia</taxon>
        <taxon>Lophotrochozoa</taxon>
        <taxon>Annelida</taxon>
        <taxon>Polychaeta</taxon>
        <taxon>Polychaeta incertae sedis</taxon>
        <taxon>Dinophilidae</taxon>
        <taxon>Dimorphilus</taxon>
    </lineage>
</organism>
<feature type="zinc finger region" description="C3H1-type" evidence="4">
    <location>
        <begin position="136"/>
        <end position="164"/>
    </location>
</feature>
<feature type="domain" description="C3H1-type" evidence="5">
    <location>
        <begin position="217"/>
        <end position="244"/>
    </location>
</feature>
<feature type="zinc finger region" description="C3H1-type" evidence="4">
    <location>
        <begin position="217"/>
        <end position="244"/>
    </location>
</feature>
<evidence type="ECO:0000256" key="1">
    <source>
        <dbReference type="ARBA" id="ARBA00022723"/>
    </source>
</evidence>
<evidence type="ECO:0000259" key="5">
    <source>
        <dbReference type="PROSITE" id="PS50103"/>
    </source>
</evidence>
<dbReference type="PANTHER" id="PTHR46156">
    <property type="entry name" value="CCCH ZINGC FINGER"/>
    <property type="match status" value="1"/>
</dbReference>
<accession>A0A7I8VLJ3</accession>
<reference evidence="6 7" key="1">
    <citation type="submission" date="2020-08" db="EMBL/GenBank/DDBJ databases">
        <authorList>
            <person name="Hejnol A."/>
        </authorList>
    </citation>
    <scope>NUCLEOTIDE SEQUENCE [LARGE SCALE GENOMIC DNA]</scope>
</reference>
<evidence type="ECO:0000256" key="4">
    <source>
        <dbReference type="PROSITE-ProRule" id="PRU00723"/>
    </source>
</evidence>
<keyword evidence="2 4" id="KW-0863">Zinc-finger</keyword>
<feature type="zinc finger region" description="C3H1-type" evidence="4">
    <location>
        <begin position="168"/>
        <end position="189"/>
    </location>
</feature>
<dbReference type="OrthoDB" id="3247158at2759"/>
<feature type="domain" description="C3H1-type" evidence="5">
    <location>
        <begin position="190"/>
        <end position="216"/>
    </location>
</feature>
<dbReference type="SMART" id="SM00356">
    <property type="entry name" value="ZnF_C3H1"/>
    <property type="match status" value="4"/>
</dbReference>
<keyword evidence="1 4" id="KW-0479">Metal-binding</keyword>
<name>A0A7I8VLJ3_9ANNE</name>
<dbReference type="GO" id="GO:0008270">
    <property type="term" value="F:zinc ion binding"/>
    <property type="evidence" value="ECO:0007669"/>
    <property type="project" value="UniProtKB-KW"/>
</dbReference>
<dbReference type="AlphaFoldDB" id="A0A7I8VLJ3"/>